<dbReference type="EMBL" id="ML213612">
    <property type="protein sequence ID" value="TFK36626.1"/>
    <property type="molecule type" value="Genomic_DNA"/>
</dbReference>
<evidence type="ECO:0000256" key="3">
    <source>
        <dbReference type="ARBA" id="ARBA00022448"/>
    </source>
</evidence>
<dbReference type="PANTHER" id="PTHR12263:SF0">
    <property type="entry name" value="V-TYPE PROTON ATPASE SUBUNIT"/>
    <property type="match status" value="1"/>
</dbReference>
<name>A0A5C3LWX6_9AGAR</name>
<dbReference type="GO" id="GO:0007035">
    <property type="term" value="P:vacuolar acidification"/>
    <property type="evidence" value="ECO:0007669"/>
    <property type="project" value="TreeGrafter"/>
</dbReference>
<comment type="subcellular location">
    <subcellularLocation>
        <location evidence="1">Endomembrane system</location>
        <topology evidence="1">Multi-pass membrane protein</topology>
    </subcellularLocation>
</comment>
<accession>A0A5C3LWX6</accession>
<evidence type="ECO:0000256" key="7">
    <source>
        <dbReference type="ARBA" id="ARBA00023065"/>
    </source>
</evidence>
<evidence type="ECO:0000256" key="2">
    <source>
        <dbReference type="ARBA" id="ARBA00008328"/>
    </source>
</evidence>
<dbReference type="Pfam" id="PF05493">
    <property type="entry name" value="ATP_synt_H"/>
    <property type="match status" value="1"/>
</dbReference>
<organism evidence="10 11">
    <name type="scientific">Crucibulum laeve</name>
    <dbReference type="NCBI Taxonomy" id="68775"/>
    <lineage>
        <taxon>Eukaryota</taxon>
        <taxon>Fungi</taxon>
        <taxon>Dikarya</taxon>
        <taxon>Basidiomycota</taxon>
        <taxon>Agaricomycotina</taxon>
        <taxon>Agaricomycetes</taxon>
        <taxon>Agaricomycetidae</taxon>
        <taxon>Agaricales</taxon>
        <taxon>Agaricineae</taxon>
        <taxon>Nidulariaceae</taxon>
        <taxon>Crucibulum</taxon>
    </lineage>
</organism>
<evidence type="ECO:0000313" key="10">
    <source>
        <dbReference type="EMBL" id="TFK36626.1"/>
    </source>
</evidence>
<dbReference type="OrthoDB" id="1508846at2759"/>
<dbReference type="GO" id="GO:0012505">
    <property type="term" value="C:endomembrane system"/>
    <property type="evidence" value="ECO:0007669"/>
    <property type="project" value="UniProtKB-SubCell"/>
</dbReference>
<reference evidence="10 11" key="1">
    <citation type="journal article" date="2019" name="Nat. Ecol. Evol.">
        <title>Megaphylogeny resolves global patterns of mushroom evolution.</title>
        <authorList>
            <person name="Varga T."/>
            <person name="Krizsan K."/>
            <person name="Foldi C."/>
            <person name="Dima B."/>
            <person name="Sanchez-Garcia M."/>
            <person name="Sanchez-Ramirez S."/>
            <person name="Szollosi G.J."/>
            <person name="Szarkandi J.G."/>
            <person name="Papp V."/>
            <person name="Albert L."/>
            <person name="Andreopoulos W."/>
            <person name="Angelini C."/>
            <person name="Antonin V."/>
            <person name="Barry K.W."/>
            <person name="Bougher N.L."/>
            <person name="Buchanan P."/>
            <person name="Buyck B."/>
            <person name="Bense V."/>
            <person name="Catcheside P."/>
            <person name="Chovatia M."/>
            <person name="Cooper J."/>
            <person name="Damon W."/>
            <person name="Desjardin D."/>
            <person name="Finy P."/>
            <person name="Geml J."/>
            <person name="Haridas S."/>
            <person name="Hughes K."/>
            <person name="Justo A."/>
            <person name="Karasinski D."/>
            <person name="Kautmanova I."/>
            <person name="Kiss B."/>
            <person name="Kocsube S."/>
            <person name="Kotiranta H."/>
            <person name="LaButti K.M."/>
            <person name="Lechner B.E."/>
            <person name="Liimatainen K."/>
            <person name="Lipzen A."/>
            <person name="Lukacs Z."/>
            <person name="Mihaltcheva S."/>
            <person name="Morgado L.N."/>
            <person name="Niskanen T."/>
            <person name="Noordeloos M.E."/>
            <person name="Ohm R.A."/>
            <person name="Ortiz-Santana B."/>
            <person name="Ovrebo C."/>
            <person name="Racz N."/>
            <person name="Riley R."/>
            <person name="Savchenko A."/>
            <person name="Shiryaev A."/>
            <person name="Soop K."/>
            <person name="Spirin V."/>
            <person name="Szebenyi C."/>
            <person name="Tomsovsky M."/>
            <person name="Tulloss R.E."/>
            <person name="Uehling J."/>
            <person name="Grigoriev I.V."/>
            <person name="Vagvolgyi C."/>
            <person name="Papp T."/>
            <person name="Martin F.M."/>
            <person name="Miettinen O."/>
            <person name="Hibbett D.S."/>
            <person name="Nagy L.G."/>
        </authorList>
    </citation>
    <scope>NUCLEOTIDE SEQUENCE [LARGE SCALE GENOMIC DNA]</scope>
    <source>
        <strain evidence="10 11">CBS 166.37</strain>
    </source>
</reference>
<sequence length="73" mass="8017">MSSIFPVIFVLIVTAGLMTLAALFTPKGPHQVTIRTSIMLAVAACYLMWMVTYMAQLHPLIGDSNEDFEDGII</sequence>
<evidence type="ECO:0000256" key="1">
    <source>
        <dbReference type="ARBA" id="ARBA00004127"/>
    </source>
</evidence>
<dbReference type="PANTHER" id="PTHR12263">
    <property type="entry name" value="VACUOLAR ATP SYNTHASE SUBUNIT H"/>
    <property type="match status" value="1"/>
</dbReference>
<evidence type="ECO:0000256" key="8">
    <source>
        <dbReference type="ARBA" id="ARBA00023136"/>
    </source>
</evidence>
<keyword evidence="5" id="KW-0375">Hydrogen ion transport</keyword>
<feature type="transmembrane region" description="Helical" evidence="9">
    <location>
        <begin position="6"/>
        <end position="25"/>
    </location>
</feature>
<dbReference type="AlphaFoldDB" id="A0A5C3LWX6"/>
<dbReference type="InterPro" id="IPR008389">
    <property type="entry name" value="ATPase_V0-cplx_e1/e2_su"/>
</dbReference>
<proteinExistence type="inferred from homology"/>
<evidence type="ECO:0000256" key="4">
    <source>
        <dbReference type="ARBA" id="ARBA00022692"/>
    </source>
</evidence>
<gene>
    <name evidence="10" type="ORF">BDQ12DRAFT_234810</name>
</gene>
<keyword evidence="4 9" id="KW-0812">Transmembrane</keyword>
<protein>
    <submittedName>
        <fullName evidence="10">ATP synthase subunit H-domain-containing protein</fullName>
    </submittedName>
</protein>
<keyword evidence="3" id="KW-0813">Transport</keyword>
<dbReference type="GO" id="GO:0046961">
    <property type="term" value="F:proton-transporting ATPase activity, rotational mechanism"/>
    <property type="evidence" value="ECO:0007669"/>
    <property type="project" value="InterPro"/>
</dbReference>
<keyword evidence="8 9" id="KW-0472">Membrane</keyword>
<dbReference type="GO" id="GO:0000220">
    <property type="term" value="C:vacuolar proton-transporting V-type ATPase, V0 domain"/>
    <property type="evidence" value="ECO:0007669"/>
    <property type="project" value="TreeGrafter"/>
</dbReference>
<keyword evidence="7" id="KW-0406">Ion transport</keyword>
<keyword evidence="11" id="KW-1185">Reference proteome</keyword>
<evidence type="ECO:0000256" key="5">
    <source>
        <dbReference type="ARBA" id="ARBA00022781"/>
    </source>
</evidence>
<comment type="similarity">
    <text evidence="2">Belongs to the V-ATPase e1/e2 subunit family.</text>
</comment>
<keyword evidence="6 9" id="KW-1133">Transmembrane helix</keyword>
<evidence type="ECO:0000256" key="9">
    <source>
        <dbReference type="SAM" id="Phobius"/>
    </source>
</evidence>
<dbReference type="STRING" id="68775.A0A5C3LWX6"/>
<dbReference type="Proteomes" id="UP000308652">
    <property type="component" value="Unassembled WGS sequence"/>
</dbReference>
<evidence type="ECO:0000256" key="6">
    <source>
        <dbReference type="ARBA" id="ARBA00022989"/>
    </source>
</evidence>
<feature type="transmembrane region" description="Helical" evidence="9">
    <location>
        <begin position="37"/>
        <end position="55"/>
    </location>
</feature>
<evidence type="ECO:0000313" key="11">
    <source>
        <dbReference type="Proteomes" id="UP000308652"/>
    </source>
</evidence>